<dbReference type="GO" id="GO:0008654">
    <property type="term" value="P:phospholipid biosynthetic process"/>
    <property type="evidence" value="ECO:0007669"/>
    <property type="project" value="UniProtKB-KW"/>
</dbReference>
<accession>C0CGS9</accession>
<dbReference type="SUPFAM" id="SSF111331">
    <property type="entry name" value="NAD kinase/diacylglycerol kinase-like"/>
    <property type="match status" value="1"/>
</dbReference>
<protein>
    <recommendedName>
        <fullName evidence="9">DAGKc domain-containing protein</fullName>
    </recommendedName>
</protein>
<dbReference type="EMBL" id="ACBZ01000002">
    <property type="protein sequence ID" value="EEG50985.1"/>
    <property type="molecule type" value="Genomic_DNA"/>
</dbReference>
<dbReference type="AlphaFoldDB" id="C0CGS9"/>
<gene>
    <name evidence="10" type="ORF">RUMHYD_00042</name>
</gene>
<evidence type="ECO:0000256" key="6">
    <source>
        <dbReference type="ARBA" id="ARBA00022840"/>
    </source>
</evidence>
<sequence length="308" mass="34115">MYYFIVNPKSRTGHGEKIWAEIQKKLQKEKIPYHSFSTEYAGHAKTIAEKITQNLTVPGNLVVLGGDGTLNEVLEGIKHLNKVYLYYIPTGSGNDFARGMGIPYEPLRAFDLLKANSRTVPIDLGILQTDGKSRRFAVSAGIGFDAAICHEALTSPLKAFLNRLHLGKLTYLLIAVKQLILSVPADMELEIDGKKKLHYPHSYFVAIMNQSYEGGGIKFCPNACPWDGNLDVCLIGGVNRIKFVFLLLMCLLKKHENLPGVHIFRCKSINIKSSLPLPVHTDGESGGTQSEISVKLEKEPLNVILPMI</sequence>
<dbReference type="InterPro" id="IPR001206">
    <property type="entry name" value="Diacylglycerol_kinase_cat_dom"/>
</dbReference>
<dbReference type="PANTHER" id="PTHR12358:SF54">
    <property type="entry name" value="SPHINGOSINE KINASE RELATED PROTEIN"/>
    <property type="match status" value="1"/>
</dbReference>
<evidence type="ECO:0000256" key="2">
    <source>
        <dbReference type="ARBA" id="ARBA00005983"/>
    </source>
</evidence>
<evidence type="ECO:0000259" key="9">
    <source>
        <dbReference type="PROSITE" id="PS50146"/>
    </source>
</evidence>
<keyword evidence="4" id="KW-0547">Nucleotide-binding</keyword>
<keyword evidence="3" id="KW-0808">Transferase</keyword>
<dbReference type="GeneID" id="86821217"/>
<evidence type="ECO:0000256" key="7">
    <source>
        <dbReference type="ARBA" id="ARBA00023209"/>
    </source>
</evidence>
<dbReference type="InterPro" id="IPR005218">
    <property type="entry name" value="Diacylglycerol/lipid_kinase"/>
</dbReference>
<dbReference type="PATRIC" id="fig|476272.21.peg.3048"/>
<dbReference type="InterPro" id="IPR045540">
    <property type="entry name" value="YegS/DAGK_C"/>
</dbReference>
<dbReference type="Pfam" id="PF00781">
    <property type="entry name" value="DAGK_cat"/>
    <property type="match status" value="1"/>
</dbReference>
<evidence type="ECO:0000256" key="5">
    <source>
        <dbReference type="ARBA" id="ARBA00022777"/>
    </source>
</evidence>
<dbReference type="eggNOG" id="COG1597">
    <property type="taxonomic scope" value="Bacteria"/>
</dbReference>
<proteinExistence type="inferred from homology"/>
<dbReference type="Gene3D" id="2.60.200.40">
    <property type="match status" value="1"/>
</dbReference>
<dbReference type="GO" id="GO:0016301">
    <property type="term" value="F:kinase activity"/>
    <property type="evidence" value="ECO:0007669"/>
    <property type="project" value="UniProtKB-KW"/>
</dbReference>
<dbReference type="PANTHER" id="PTHR12358">
    <property type="entry name" value="SPHINGOSINE KINASE"/>
    <property type="match status" value="1"/>
</dbReference>
<dbReference type="PROSITE" id="PS50146">
    <property type="entry name" value="DAGK"/>
    <property type="match status" value="1"/>
</dbReference>
<reference evidence="10 11" key="1">
    <citation type="submission" date="2009-01" db="EMBL/GenBank/DDBJ databases">
        <authorList>
            <person name="Fulton L."/>
            <person name="Clifton S."/>
            <person name="Fulton B."/>
            <person name="Xu J."/>
            <person name="Minx P."/>
            <person name="Pepin K.H."/>
            <person name="Johnson M."/>
            <person name="Bhonagiri V."/>
            <person name="Nash W.E."/>
            <person name="Mardis E.R."/>
            <person name="Wilson R.K."/>
        </authorList>
    </citation>
    <scope>NUCLEOTIDE SEQUENCE [LARGE SCALE GENOMIC DNA]</scope>
    <source>
        <strain evidence="11">DSM 10507 / JCM 14656 / S5a33</strain>
    </source>
</reference>
<dbReference type="InterPro" id="IPR017438">
    <property type="entry name" value="ATP-NAD_kinase_N"/>
</dbReference>
<comment type="similarity">
    <text evidence="2">Belongs to the diacylglycerol/lipid kinase family.</text>
</comment>
<evidence type="ECO:0000313" key="11">
    <source>
        <dbReference type="Proteomes" id="UP000003100"/>
    </source>
</evidence>
<dbReference type="Pfam" id="PF19279">
    <property type="entry name" value="YegS_C"/>
    <property type="match status" value="1"/>
</dbReference>
<dbReference type="GO" id="GO:0005524">
    <property type="term" value="F:ATP binding"/>
    <property type="evidence" value="ECO:0007669"/>
    <property type="project" value="UniProtKB-KW"/>
</dbReference>
<keyword evidence="5" id="KW-0418">Kinase</keyword>
<name>C0CGS9_BLAHS</name>
<dbReference type="Proteomes" id="UP000003100">
    <property type="component" value="Unassembled WGS sequence"/>
</dbReference>
<dbReference type="InterPro" id="IPR050187">
    <property type="entry name" value="Lipid_Phosphate_FormReg"/>
</dbReference>
<keyword evidence="8" id="KW-1208">Phospholipid metabolism</keyword>
<evidence type="ECO:0000256" key="3">
    <source>
        <dbReference type="ARBA" id="ARBA00022679"/>
    </source>
</evidence>
<organism evidence="10 11">
    <name type="scientific">Blautia hydrogenotrophica (strain DSM 10507 / JCM 14656 / S5a33)</name>
    <name type="common">Ruminococcus hydrogenotrophicus</name>
    <dbReference type="NCBI Taxonomy" id="476272"/>
    <lineage>
        <taxon>Bacteria</taxon>
        <taxon>Bacillati</taxon>
        <taxon>Bacillota</taxon>
        <taxon>Clostridia</taxon>
        <taxon>Lachnospirales</taxon>
        <taxon>Lachnospiraceae</taxon>
        <taxon>Blautia</taxon>
    </lineage>
</organism>
<evidence type="ECO:0000256" key="1">
    <source>
        <dbReference type="ARBA" id="ARBA00001946"/>
    </source>
</evidence>
<dbReference type="NCBIfam" id="TIGR00147">
    <property type="entry name" value="YegS/Rv2252/BmrU family lipid kinase"/>
    <property type="match status" value="1"/>
</dbReference>
<keyword evidence="11" id="KW-1185">Reference proteome</keyword>
<dbReference type="InterPro" id="IPR016064">
    <property type="entry name" value="NAD/diacylglycerol_kinase_sf"/>
</dbReference>
<evidence type="ECO:0000256" key="8">
    <source>
        <dbReference type="ARBA" id="ARBA00023264"/>
    </source>
</evidence>
<comment type="cofactor">
    <cofactor evidence="1">
        <name>Mg(2+)</name>
        <dbReference type="ChEBI" id="CHEBI:18420"/>
    </cofactor>
</comment>
<keyword evidence="7" id="KW-0444">Lipid biosynthesis</keyword>
<dbReference type="RefSeq" id="WP_005944626.1">
    <property type="nucleotide sequence ID" value="NZ_CP136423.1"/>
</dbReference>
<keyword evidence="6" id="KW-0067">ATP-binding</keyword>
<feature type="domain" description="DAGKc" evidence="9">
    <location>
        <begin position="1"/>
        <end position="131"/>
    </location>
</feature>
<dbReference type="SMART" id="SM00046">
    <property type="entry name" value="DAGKc"/>
    <property type="match status" value="1"/>
</dbReference>
<evidence type="ECO:0000256" key="4">
    <source>
        <dbReference type="ARBA" id="ARBA00022741"/>
    </source>
</evidence>
<dbReference type="Gene3D" id="3.40.50.10330">
    <property type="entry name" value="Probable inorganic polyphosphate/atp-NAD kinase, domain 1"/>
    <property type="match status" value="1"/>
</dbReference>
<dbReference type="HOGENOM" id="CLU_045532_0_2_9"/>
<evidence type="ECO:0000313" key="10">
    <source>
        <dbReference type="EMBL" id="EEG50985.1"/>
    </source>
</evidence>
<reference evidence="10 11" key="2">
    <citation type="submission" date="2009-02" db="EMBL/GenBank/DDBJ databases">
        <title>Draft genome sequence of Blautia hydrogenotrophica DSM 10507 (Ruminococcus hydrogenotrophicus DSM 10507).</title>
        <authorList>
            <person name="Sudarsanam P."/>
            <person name="Ley R."/>
            <person name="Guruge J."/>
            <person name="Turnbaugh P.J."/>
            <person name="Mahowald M."/>
            <person name="Liep D."/>
            <person name="Gordon J."/>
        </authorList>
    </citation>
    <scope>NUCLEOTIDE SEQUENCE [LARGE SCALE GENOMIC DNA]</scope>
    <source>
        <strain evidence="11">DSM 10507 / JCM 14656 / S5a33</strain>
    </source>
</reference>
<keyword evidence="7" id="KW-0594">Phospholipid biosynthesis</keyword>
<keyword evidence="7" id="KW-0443">Lipid metabolism</keyword>